<reference evidence="1" key="1">
    <citation type="submission" date="2018-10" db="EMBL/GenBank/DDBJ databases">
        <title>Effector identification in a new, highly contiguous assembly of the strawberry crown rot pathogen Phytophthora cactorum.</title>
        <authorList>
            <person name="Armitage A.D."/>
            <person name="Nellist C.F."/>
            <person name="Bates H."/>
            <person name="Vickerstaff R.J."/>
            <person name="Harrison R.J."/>
        </authorList>
    </citation>
    <scope>NUCLEOTIDE SEQUENCE</scope>
    <source>
        <strain evidence="1">4040</strain>
    </source>
</reference>
<dbReference type="Proteomes" id="UP000736787">
    <property type="component" value="Unassembled WGS sequence"/>
</dbReference>
<dbReference type="AlphaFoldDB" id="A0A8T1EA55"/>
<protein>
    <submittedName>
        <fullName evidence="1">Uncharacterized protein</fullName>
    </submittedName>
</protein>
<comment type="caution">
    <text evidence="1">The sequence shown here is derived from an EMBL/GenBank/DDBJ whole genome shotgun (WGS) entry which is preliminary data.</text>
</comment>
<proteinExistence type="predicted"/>
<organism evidence="1 2">
    <name type="scientific">Phytophthora cactorum</name>
    <dbReference type="NCBI Taxonomy" id="29920"/>
    <lineage>
        <taxon>Eukaryota</taxon>
        <taxon>Sar</taxon>
        <taxon>Stramenopiles</taxon>
        <taxon>Oomycota</taxon>
        <taxon>Peronosporomycetes</taxon>
        <taxon>Peronosporales</taxon>
        <taxon>Peronosporaceae</taxon>
        <taxon>Phytophthora</taxon>
    </lineage>
</organism>
<sequence length="59" mass="6454">MPVVVWAPVVLSTSPTPAVSLAVLSASTSPFMCVQYRPAWPLLNKRQRCSPLQLSQVLM</sequence>
<gene>
    <name evidence="1" type="ORF">PC117_g5444</name>
</gene>
<evidence type="ECO:0000313" key="1">
    <source>
        <dbReference type="EMBL" id="KAG2949223.1"/>
    </source>
</evidence>
<evidence type="ECO:0000313" key="2">
    <source>
        <dbReference type="Proteomes" id="UP000736787"/>
    </source>
</evidence>
<name>A0A8T1EA55_9STRA</name>
<dbReference type="EMBL" id="RCMK01000095">
    <property type="protein sequence ID" value="KAG2949223.1"/>
    <property type="molecule type" value="Genomic_DNA"/>
</dbReference>
<accession>A0A8T1EA55</accession>